<reference evidence="2 3" key="1">
    <citation type="journal article" date="2024" name="Infect. Genet. Evol.">
        <title>Characteristics and comparative genome analysis of Yersinia enterocolitica and related species associated with human infections in Switzerland 2019-2023.</title>
        <authorList>
            <person name="Stevens M.J.A."/>
            <person name="Horlbog J.A."/>
            <person name="Diethelm A."/>
            <person name="Stephan R."/>
            <person name="Nuesch-Inderbinen M."/>
        </authorList>
    </citation>
    <scope>NUCLEOTIDE SEQUENCE [LARGE SCALE GENOMIC DNA]</scope>
    <source>
        <strain evidence="2 3">N20-0302</strain>
    </source>
</reference>
<keyword evidence="1" id="KW-0472">Membrane</keyword>
<dbReference type="EMBL" id="JBBEST010000003">
    <property type="protein sequence ID" value="MFM1346748.1"/>
    <property type="molecule type" value="Genomic_DNA"/>
</dbReference>
<sequence>MKIKFTPRFRVFLRFYLFWLLAALALYYSVLVIRNQVTQTLTHMIQYQMMQKTLASIEEHMRMQPPQNWHEDVQKMNNLFSFPLSIEKTSNLKNRMNKEDYQILLKDGGLFVHDGFIYKVIKGTDEVLLIGPIIATLNDNSDGISSYEIQLLLFEWGGTIILSFIFSYIWLRPVWNSVNNLRSTAQALSAGNLTARASPKQSYLVRPISSPMAC</sequence>
<keyword evidence="1" id="KW-1133">Transmembrane helix</keyword>
<dbReference type="Proteomes" id="UP001629523">
    <property type="component" value="Unassembled WGS sequence"/>
</dbReference>
<accession>A0ABW9EY28</accession>
<protein>
    <recommendedName>
        <fullName evidence="4">Histidine kinase</fullName>
    </recommendedName>
</protein>
<feature type="transmembrane region" description="Helical" evidence="1">
    <location>
        <begin position="149"/>
        <end position="171"/>
    </location>
</feature>
<evidence type="ECO:0000313" key="2">
    <source>
        <dbReference type="EMBL" id="MFM1346748.1"/>
    </source>
</evidence>
<organism evidence="2 3">
    <name type="scientific">Yersinia proxima</name>
    <dbReference type="NCBI Taxonomy" id="2890316"/>
    <lineage>
        <taxon>Bacteria</taxon>
        <taxon>Pseudomonadati</taxon>
        <taxon>Pseudomonadota</taxon>
        <taxon>Gammaproteobacteria</taxon>
        <taxon>Enterobacterales</taxon>
        <taxon>Yersiniaceae</taxon>
        <taxon>Yersinia</taxon>
    </lineage>
</organism>
<comment type="caution">
    <text evidence="2">The sequence shown here is derived from an EMBL/GenBank/DDBJ whole genome shotgun (WGS) entry which is preliminary data.</text>
</comment>
<keyword evidence="3" id="KW-1185">Reference proteome</keyword>
<feature type="transmembrane region" description="Helical" evidence="1">
    <location>
        <begin position="12"/>
        <end position="33"/>
    </location>
</feature>
<gene>
    <name evidence="2" type="ORF">WFP14_09275</name>
</gene>
<proteinExistence type="predicted"/>
<evidence type="ECO:0008006" key="4">
    <source>
        <dbReference type="Google" id="ProtNLM"/>
    </source>
</evidence>
<evidence type="ECO:0000313" key="3">
    <source>
        <dbReference type="Proteomes" id="UP001629523"/>
    </source>
</evidence>
<name>A0ABW9EY28_9GAMM</name>
<dbReference type="RefSeq" id="WP_408573487.1">
    <property type="nucleotide sequence ID" value="NZ_JBBEST010000003.1"/>
</dbReference>
<keyword evidence="1" id="KW-0812">Transmembrane</keyword>
<evidence type="ECO:0000256" key="1">
    <source>
        <dbReference type="SAM" id="Phobius"/>
    </source>
</evidence>